<evidence type="ECO:0000313" key="6">
    <source>
        <dbReference type="Proteomes" id="UP000528286"/>
    </source>
</evidence>
<dbReference type="Pfam" id="PF00356">
    <property type="entry name" value="LacI"/>
    <property type="match status" value="1"/>
</dbReference>
<evidence type="ECO:0000256" key="1">
    <source>
        <dbReference type="ARBA" id="ARBA00004196"/>
    </source>
</evidence>
<dbReference type="CDD" id="cd01392">
    <property type="entry name" value="HTH_LacI"/>
    <property type="match status" value="1"/>
</dbReference>
<proteinExistence type="inferred from homology"/>
<dbReference type="Pfam" id="PF13407">
    <property type="entry name" value="Peripla_BP_4"/>
    <property type="match status" value="1"/>
</dbReference>
<dbReference type="InterPro" id="IPR025997">
    <property type="entry name" value="SBP_2_dom"/>
</dbReference>
<dbReference type="GO" id="GO:0006355">
    <property type="term" value="P:regulation of DNA-templated transcription"/>
    <property type="evidence" value="ECO:0007669"/>
    <property type="project" value="InterPro"/>
</dbReference>
<dbReference type="InterPro" id="IPR000843">
    <property type="entry name" value="HTH_LacI"/>
</dbReference>
<protein>
    <submittedName>
        <fullName evidence="5">LacI family transcriptional regulator</fullName>
    </submittedName>
</protein>
<keyword evidence="3" id="KW-0732">Signal</keyword>
<dbReference type="Proteomes" id="UP000528286">
    <property type="component" value="Unassembled WGS sequence"/>
</dbReference>
<dbReference type="PROSITE" id="PS50932">
    <property type="entry name" value="HTH_LACI_2"/>
    <property type="match status" value="1"/>
</dbReference>
<name>A0A7W6NL80_9HYPH</name>
<comment type="caution">
    <text evidence="5">The sequence shown here is derived from an EMBL/GenBank/DDBJ whole genome shotgun (WGS) entry which is preliminary data.</text>
</comment>
<dbReference type="PANTHER" id="PTHR46847">
    <property type="entry name" value="D-ALLOSE-BINDING PERIPLASMIC PROTEIN-RELATED"/>
    <property type="match status" value="1"/>
</dbReference>
<dbReference type="GO" id="GO:0030246">
    <property type="term" value="F:carbohydrate binding"/>
    <property type="evidence" value="ECO:0007669"/>
    <property type="project" value="UniProtKB-ARBA"/>
</dbReference>
<dbReference type="Gene3D" id="1.10.260.40">
    <property type="entry name" value="lambda repressor-like DNA-binding domains"/>
    <property type="match status" value="1"/>
</dbReference>
<dbReference type="RefSeq" id="WP_183366925.1">
    <property type="nucleotide sequence ID" value="NZ_JACIEZ010000005.1"/>
</dbReference>
<evidence type="ECO:0000313" key="5">
    <source>
        <dbReference type="EMBL" id="MBB4065633.1"/>
    </source>
</evidence>
<feature type="domain" description="HTH lacI-type" evidence="4">
    <location>
        <begin position="4"/>
        <end position="45"/>
    </location>
</feature>
<gene>
    <name evidence="5" type="ORF">GGR23_002840</name>
</gene>
<dbReference type="SUPFAM" id="SSF47413">
    <property type="entry name" value="lambda repressor-like DNA-binding domains"/>
    <property type="match status" value="1"/>
</dbReference>
<keyword evidence="6" id="KW-1185">Reference proteome</keyword>
<dbReference type="SUPFAM" id="SSF53822">
    <property type="entry name" value="Periplasmic binding protein-like I"/>
    <property type="match status" value="1"/>
</dbReference>
<dbReference type="SMART" id="SM00354">
    <property type="entry name" value="HTH_LACI"/>
    <property type="match status" value="1"/>
</dbReference>
<dbReference type="GO" id="GO:0003677">
    <property type="term" value="F:DNA binding"/>
    <property type="evidence" value="ECO:0007669"/>
    <property type="project" value="InterPro"/>
</dbReference>
<dbReference type="GO" id="GO:0030313">
    <property type="term" value="C:cell envelope"/>
    <property type="evidence" value="ECO:0007669"/>
    <property type="project" value="UniProtKB-SubCell"/>
</dbReference>
<accession>A0A7W6NL80</accession>
<evidence type="ECO:0000256" key="2">
    <source>
        <dbReference type="ARBA" id="ARBA00007639"/>
    </source>
</evidence>
<evidence type="ECO:0000259" key="4">
    <source>
        <dbReference type="PROSITE" id="PS50932"/>
    </source>
</evidence>
<dbReference type="InterPro" id="IPR028082">
    <property type="entry name" value="Peripla_BP_I"/>
</dbReference>
<dbReference type="PANTHER" id="PTHR46847:SF1">
    <property type="entry name" value="D-ALLOSE-BINDING PERIPLASMIC PROTEIN-RELATED"/>
    <property type="match status" value="1"/>
</dbReference>
<organism evidence="5 6">
    <name type="scientific">Gellertiella hungarica</name>
    <dbReference type="NCBI Taxonomy" id="1572859"/>
    <lineage>
        <taxon>Bacteria</taxon>
        <taxon>Pseudomonadati</taxon>
        <taxon>Pseudomonadota</taxon>
        <taxon>Alphaproteobacteria</taxon>
        <taxon>Hyphomicrobiales</taxon>
        <taxon>Rhizobiaceae</taxon>
        <taxon>Gellertiella</taxon>
    </lineage>
</organism>
<dbReference type="EMBL" id="JACIEZ010000005">
    <property type="protein sequence ID" value="MBB4065633.1"/>
    <property type="molecule type" value="Genomic_DNA"/>
</dbReference>
<dbReference type="InterPro" id="IPR010982">
    <property type="entry name" value="Lambda_DNA-bd_dom_sf"/>
</dbReference>
<evidence type="ECO:0000256" key="3">
    <source>
        <dbReference type="ARBA" id="ARBA00022729"/>
    </source>
</evidence>
<dbReference type="AlphaFoldDB" id="A0A7W6NL80"/>
<comment type="subcellular location">
    <subcellularLocation>
        <location evidence="1">Cell envelope</location>
    </subcellularLocation>
</comment>
<dbReference type="CDD" id="cd06307">
    <property type="entry name" value="PBP1_sugar_binding"/>
    <property type="match status" value="1"/>
</dbReference>
<dbReference type="Gene3D" id="3.40.50.2300">
    <property type="match status" value="2"/>
</dbReference>
<comment type="similarity">
    <text evidence="2">Belongs to the bacterial solute-binding protein 2 family.</text>
</comment>
<sequence length="331" mass="35481">MKRVSIADIMRETGLSRATVDRVLNGRGKVHQRTRDAVEHAMRMLSAPASSPSAAGPSADIVLRLGRGMTGQMRAAWERRQPSGAFHDLYQAEEAEILDVVSSLCEDAARPLIVAAKNTDRLAARLEEARGRGKRIIAVVSDLAANARDVFLGIDNRAAGQTAAFLIGRMLGDRSAAVGVVLGDLAFRCHEDREIGFRTGLRAHFPRLSLAGEAQGEDSAELTRAAVLRLLKEQPALTAIYNVGGGNAGLCEAVREAGREILVVAHEANAVTTPLLRDGAIDYVIASDPALLVDQALELAGAGALPVPRDEILNDFGVYTRFNIPHFTPIR</sequence>
<reference evidence="5 6" key="1">
    <citation type="submission" date="2020-08" db="EMBL/GenBank/DDBJ databases">
        <title>Genomic Encyclopedia of Type Strains, Phase IV (KMG-IV): sequencing the most valuable type-strain genomes for metagenomic binning, comparative biology and taxonomic classification.</title>
        <authorList>
            <person name="Goeker M."/>
        </authorList>
    </citation>
    <scope>NUCLEOTIDE SEQUENCE [LARGE SCALE GENOMIC DNA]</scope>
    <source>
        <strain evidence="5 6">DSM 29853</strain>
    </source>
</reference>